<dbReference type="EMBL" id="CP024087">
    <property type="protein sequence ID" value="AYF29313.1"/>
    <property type="molecule type" value="Genomic_DNA"/>
</dbReference>
<feature type="region of interest" description="Disordered" evidence="1">
    <location>
        <begin position="47"/>
        <end position="92"/>
    </location>
</feature>
<protein>
    <submittedName>
        <fullName evidence="2">Uncharacterized protein</fullName>
    </submittedName>
</protein>
<evidence type="ECO:0000313" key="2">
    <source>
        <dbReference type="EMBL" id="AYF29313.1"/>
    </source>
</evidence>
<sequence>MADPTEPTEPVDPRRAFARDLRAMHTALTDEGFTSDQAVTLLAQMIEPQPGRRRAHAELSDQERAARSARIADLLRTPKTTDPATPEGTARA</sequence>
<dbReference type="RefSeq" id="WP_120571279.1">
    <property type="nucleotide sequence ID" value="NZ_CP024087.1"/>
</dbReference>
<organism evidence="2 3">
    <name type="scientific">Micromonospora tulbaghiae</name>
    <dbReference type="NCBI Taxonomy" id="479978"/>
    <lineage>
        <taxon>Bacteria</taxon>
        <taxon>Bacillati</taxon>
        <taxon>Actinomycetota</taxon>
        <taxon>Actinomycetes</taxon>
        <taxon>Micromonosporales</taxon>
        <taxon>Micromonosporaceae</taxon>
        <taxon>Micromonospora</taxon>
    </lineage>
</organism>
<proteinExistence type="predicted"/>
<feature type="compositionally biased region" description="Basic and acidic residues" evidence="1">
    <location>
        <begin position="56"/>
        <end position="66"/>
    </location>
</feature>
<name>A0A386WMP1_9ACTN</name>
<dbReference type="KEGG" id="mtua:CSH63_17945"/>
<accession>A0A386WMP1</accession>
<reference evidence="2 3" key="1">
    <citation type="submission" date="2017-10" db="EMBL/GenBank/DDBJ databases">
        <title>Integration of genomic and chemical information greatly accelerates assignment of the full stereostructure of myelolactone, a potent inhibitor of myeloma from a marine-derived Micromonospora.</title>
        <authorList>
            <person name="Kim M.C."/>
            <person name="Machado H."/>
            <person name="Jensen P.R."/>
            <person name="Fenical W."/>
        </authorList>
    </citation>
    <scope>NUCLEOTIDE SEQUENCE [LARGE SCALE GENOMIC DNA]</scope>
    <source>
        <strain evidence="2 3">CNY-010</strain>
    </source>
</reference>
<dbReference type="AlphaFoldDB" id="A0A386WMP1"/>
<gene>
    <name evidence="2" type="ORF">CSH63_17945</name>
</gene>
<evidence type="ECO:0000256" key="1">
    <source>
        <dbReference type="SAM" id="MobiDB-lite"/>
    </source>
</evidence>
<dbReference type="Proteomes" id="UP000267804">
    <property type="component" value="Chromosome"/>
</dbReference>
<evidence type="ECO:0000313" key="3">
    <source>
        <dbReference type="Proteomes" id="UP000267804"/>
    </source>
</evidence>